<dbReference type="Gene3D" id="1.10.443.10">
    <property type="entry name" value="Intergrase catalytic core"/>
    <property type="match status" value="1"/>
</dbReference>
<accession>A8ZP15</accession>
<name>A8ZP15_ACAM1</name>
<evidence type="ECO:0000256" key="3">
    <source>
        <dbReference type="ARBA" id="ARBA00023172"/>
    </source>
</evidence>
<dbReference type="RefSeq" id="WP_012167641.1">
    <property type="nucleotide sequence ID" value="NC_009929.1"/>
</dbReference>
<feature type="domain" description="Tyr recombinase" evidence="4">
    <location>
        <begin position="146"/>
        <end position="331"/>
    </location>
</feature>
<evidence type="ECO:0000313" key="5">
    <source>
        <dbReference type="EMBL" id="ABW32751.1"/>
    </source>
</evidence>
<dbReference type="Gene3D" id="1.10.150.130">
    <property type="match status" value="1"/>
</dbReference>
<dbReference type="EMBL" id="CP000841">
    <property type="protein sequence ID" value="ABW32751.1"/>
    <property type="molecule type" value="Genomic_DNA"/>
</dbReference>
<gene>
    <name evidence="5" type="primary">xerC</name>
    <name evidence="5" type="ordered locus">AM1_D0260</name>
</gene>
<dbReference type="InterPro" id="IPR011010">
    <property type="entry name" value="DNA_brk_join_enz"/>
</dbReference>
<dbReference type="InterPro" id="IPR002104">
    <property type="entry name" value="Integrase_catalytic"/>
</dbReference>
<evidence type="ECO:0000256" key="1">
    <source>
        <dbReference type="ARBA" id="ARBA00008857"/>
    </source>
</evidence>
<dbReference type="HOGENOM" id="CLU_027562_9_6_3"/>
<dbReference type="Proteomes" id="UP000000268">
    <property type="component" value="Plasmid pREB4"/>
</dbReference>
<dbReference type="PROSITE" id="PS51898">
    <property type="entry name" value="TYR_RECOMBINASE"/>
    <property type="match status" value="1"/>
</dbReference>
<evidence type="ECO:0000259" key="4">
    <source>
        <dbReference type="PROSITE" id="PS51898"/>
    </source>
</evidence>
<keyword evidence="2" id="KW-0238">DNA-binding</keyword>
<dbReference type="Pfam" id="PF00589">
    <property type="entry name" value="Phage_integrase"/>
    <property type="match status" value="1"/>
</dbReference>
<keyword evidence="3" id="KW-0233">DNA recombination</keyword>
<dbReference type="PANTHER" id="PTHR30349:SF64">
    <property type="entry name" value="PROPHAGE INTEGRASE INTD-RELATED"/>
    <property type="match status" value="1"/>
</dbReference>
<keyword evidence="5" id="KW-0614">Plasmid</keyword>
<dbReference type="PANTHER" id="PTHR30349">
    <property type="entry name" value="PHAGE INTEGRASE-RELATED"/>
    <property type="match status" value="1"/>
</dbReference>
<comment type="similarity">
    <text evidence="1">Belongs to the 'phage' integrase family.</text>
</comment>
<proteinExistence type="inferred from homology"/>
<geneLocation type="plasmid" evidence="5 6">
    <name>pREB4</name>
</geneLocation>
<organism evidence="5 6">
    <name type="scientific">Acaryochloris marina (strain MBIC 11017)</name>
    <dbReference type="NCBI Taxonomy" id="329726"/>
    <lineage>
        <taxon>Bacteria</taxon>
        <taxon>Bacillati</taxon>
        <taxon>Cyanobacteriota</taxon>
        <taxon>Cyanophyceae</taxon>
        <taxon>Acaryochloridales</taxon>
        <taxon>Acaryochloridaceae</taxon>
        <taxon>Acaryochloris</taxon>
    </lineage>
</organism>
<dbReference type="InterPro" id="IPR050090">
    <property type="entry name" value="Tyrosine_recombinase_XerCD"/>
</dbReference>
<dbReference type="SUPFAM" id="SSF56349">
    <property type="entry name" value="DNA breaking-rejoining enzymes"/>
    <property type="match status" value="1"/>
</dbReference>
<dbReference type="GO" id="GO:0003677">
    <property type="term" value="F:DNA binding"/>
    <property type="evidence" value="ECO:0007669"/>
    <property type="project" value="UniProtKB-KW"/>
</dbReference>
<evidence type="ECO:0000256" key="2">
    <source>
        <dbReference type="ARBA" id="ARBA00023125"/>
    </source>
</evidence>
<reference evidence="5 6" key="1">
    <citation type="journal article" date="2008" name="Proc. Natl. Acad. Sci. U.S.A.">
        <title>Niche adaptation and genome expansion in the chlorophyll d-producing cyanobacterium Acaryochloris marina.</title>
        <authorList>
            <person name="Swingley W.D."/>
            <person name="Chen M."/>
            <person name="Cheung P.C."/>
            <person name="Conrad A.L."/>
            <person name="Dejesa L.C."/>
            <person name="Hao J."/>
            <person name="Honchak B.M."/>
            <person name="Karbach L.E."/>
            <person name="Kurdoglu A."/>
            <person name="Lahiri S."/>
            <person name="Mastrian S.D."/>
            <person name="Miyashita H."/>
            <person name="Page L."/>
            <person name="Ramakrishna P."/>
            <person name="Satoh S."/>
            <person name="Sattley W.M."/>
            <person name="Shimada Y."/>
            <person name="Taylor H.L."/>
            <person name="Tomo T."/>
            <person name="Tsuchiya T."/>
            <person name="Wang Z.T."/>
            <person name="Raymond J."/>
            <person name="Mimuro M."/>
            <person name="Blankenship R.E."/>
            <person name="Touchman J.W."/>
        </authorList>
    </citation>
    <scope>NUCLEOTIDE SEQUENCE [LARGE SCALE GENOMIC DNA]</scope>
    <source>
        <strain evidence="6">MBIC 11017</strain>
        <plasmid evidence="6">Plasmid pREB4</plasmid>
    </source>
</reference>
<evidence type="ECO:0000313" key="6">
    <source>
        <dbReference type="Proteomes" id="UP000000268"/>
    </source>
</evidence>
<dbReference type="AlphaFoldDB" id="A8ZP15"/>
<dbReference type="KEGG" id="amr:AM1_D0260"/>
<protein>
    <submittedName>
        <fullName evidence="5">Tyrosine recombinase XerC</fullName>
    </submittedName>
</protein>
<sequence length="351" mass="39847">MAESGLVRLEIDESAVDVDLLRAVLVEKTKPSTREGYTKDLVDFFLFVTQGEMVYGVEGPKRKSEIKAQVKVELSRLSQSFVGIGRLKALELAARYRECMMQRGLQANTINRRLSAVKSMVRMARRLEMCDWTLAEVDGLTVKPYRDTRGITASQFRLMMVFVNRFSLAGSRDFAMLTLLWEAGLRRSELVGCDVRHFDSEQKRLSILGKGRNEREWIDLTESGVLAISEWLELREVYGLTEPLFISLDRANWGSRLSGTSVYRIVRALAKKAGVSENFGPHKVRHSGTTTYLEMTGGDLRGAQAYSRHANLNTLKFYDDNRKQLQKKASAKLAETISWQKNSDESSEVRK</sequence>
<dbReference type="InterPro" id="IPR010998">
    <property type="entry name" value="Integrase_recombinase_N"/>
</dbReference>
<dbReference type="InterPro" id="IPR013762">
    <property type="entry name" value="Integrase-like_cat_sf"/>
</dbReference>
<dbReference type="GO" id="GO:0015074">
    <property type="term" value="P:DNA integration"/>
    <property type="evidence" value="ECO:0007669"/>
    <property type="project" value="InterPro"/>
</dbReference>
<keyword evidence="6" id="KW-1185">Reference proteome</keyword>
<dbReference type="OrthoDB" id="550438at2"/>
<dbReference type="GO" id="GO:0006310">
    <property type="term" value="P:DNA recombination"/>
    <property type="evidence" value="ECO:0007669"/>
    <property type="project" value="UniProtKB-KW"/>
</dbReference>